<dbReference type="InterPro" id="IPR011604">
    <property type="entry name" value="PDDEXK-like_dom_sf"/>
</dbReference>
<dbReference type="EMBL" id="MLJW01000034">
    <property type="protein sequence ID" value="OIR08019.1"/>
    <property type="molecule type" value="Genomic_DNA"/>
</dbReference>
<accession>A0A1J5SJA8</accession>
<dbReference type="NCBIfam" id="TIGR02786">
    <property type="entry name" value="addB_alphas"/>
    <property type="match status" value="1"/>
</dbReference>
<evidence type="ECO:0000313" key="2">
    <source>
        <dbReference type="EMBL" id="OIR08019.1"/>
    </source>
</evidence>
<dbReference type="InterPro" id="IPR038726">
    <property type="entry name" value="PDDEXK_AddAB-type"/>
</dbReference>
<dbReference type="Gene3D" id="3.90.320.10">
    <property type="match status" value="1"/>
</dbReference>
<proteinExistence type="predicted"/>
<feature type="domain" description="PD-(D/E)XK endonuclease-like" evidence="1">
    <location>
        <begin position="704"/>
        <end position="947"/>
    </location>
</feature>
<sequence length="975" mass="104836">MTAPSVFSIPPGESFVDALARGLLADHAADPLRLSATLVLLPTRRAARALREAFLRQTGGAPLLLPAMRAFGDADADDLDLADGLDLAPAVPPLRRQLLLARAILALGGGRGGHAPSPEQAVALAAELARLLDQVHTEGLDFSGLTRLVRDDFAEHWQITLDFLRILTDHWPAILTEQGWMDSALRRNRLIEAQAGRWQRTPPAGPVVAAGSTGSIPATARLLTVVAGLPQGRLVLPGLDRDLEPDALDRLGESHPQYGLVQLLGKLGLSPAQVPLWPGCRPGTRAWLVAEAMRPAETTDRWRRLAGRAEAAAAALAGVERLDCPGPREEAGAIALMMRGVLEDEARTAALVTPDRDLARRVAAELKRFDIEIDDSAGRPLDLTPVGAFLLLSARMVAEDFAPHALLSALKHPLALGGLAPGRFRARVRRLERAALRGVRPAPGLAGLRAAVAGEEDLSRWLEGLEHTTRALTALMAGEAALADLLRAHVDLVEALAAGAEGDGAARLWRGPAGEAASAFLRDLADAAAALPPLRGRDYPGLLRGLMGTVPVRPPWGGHPRLFLWGPLEARLQQADLLILGGLNEGTWPGKADADPWMSRPMRQQFGLPLPERRIGLAAHDFAQAFCAPRVVLTRSARVEGAPTVPSRWLLRLDAVLEACGGLAWPTGPWAAWHGALDQPAGMTRPRPPAPRPPLAARPRELFATAVETLMRDPYGAYARHILRLRALDPIDADPGAAQYGTVIHDILDRYIRRYPRGPLPEGALEDLLALGRETFAPLLDSRPGLAAFWEPKFERVAAWFIDRETARRPSLAEAHCEIEGRLEIAAPAGPFLLRARADRIDLLQDGSLAVLDYKTGSPPTPKEVAAGYAPQLPIEALIARHGGFEGLPARPVSQLLFWRLSGGRDGGREQSAGAEPERLAAEALEGLSALIAAFDDPATPYEARPNPDYAPKYSDYLHLARVREWASAGEEGEE</sequence>
<dbReference type="Pfam" id="PF12705">
    <property type="entry name" value="PDDEXK_1"/>
    <property type="match status" value="1"/>
</dbReference>
<protein>
    <submittedName>
        <fullName evidence="2">PD-(D/E)XK nuclease superfamily protein</fullName>
    </submittedName>
</protein>
<dbReference type="InterPro" id="IPR014153">
    <property type="entry name" value="Ds_break_AddB"/>
</dbReference>
<dbReference type="InterPro" id="IPR027417">
    <property type="entry name" value="P-loop_NTPase"/>
</dbReference>
<organism evidence="2">
    <name type="scientific">mine drainage metagenome</name>
    <dbReference type="NCBI Taxonomy" id="410659"/>
    <lineage>
        <taxon>unclassified sequences</taxon>
        <taxon>metagenomes</taxon>
        <taxon>ecological metagenomes</taxon>
    </lineage>
</organism>
<comment type="caution">
    <text evidence="2">The sequence shown here is derived from an EMBL/GenBank/DDBJ whole genome shotgun (WGS) entry which is preliminary data.</text>
</comment>
<dbReference type="SUPFAM" id="SSF52540">
    <property type="entry name" value="P-loop containing nucleoside triphosphate hydrolases"/>
    <property type="match status" value="1"/>
</dbReference>
<name>A0A1J5SJA8_9ZZZZ</name>
<reference evidence="2" key="1">
    <citation type="submission" date="2016-10" db="EMBL/GenBank/DDBJ databases">
        <title>Sequence of Gallionella enrichment culture.</title>
        <authorList>
            <person name="Poehlein A."/>
            <person name="Muehling M."/>
            <person name="Daniel R."/>
        </authorList>
    </citation>
    <scope>NUCLEOTIDE SEQUENCE</scope>
</reference>
<gene>
    <name evidence="2" type="ORF">GALL_98820</name>
</gene>
<dbReference type="AlphaFoldDB" id="A0A1J5SJA8"/>
<evidence type="ECO:0000259" key="1">
    <source>
        <dbReference type="Pfam" id="PF12705"/>
    </source>
</evidence>